<evidence type="ECO:0000256" key="5">
    <source>
        <dbReference type="SAM" id="Phobius"/>
    </source>
</evidence>
<evidence type="ECO:0000259" key="7">
    <source>
        <dbReference type="Pfam" id="PF03151"/>
    </source>
</evidence>
<dbReference type="Pfam" id="PF03151">
    <property type="entry name" value="TPT"/>
    <property type="match status" value="1"/>
</dbReference>
<evidence type="ECO:0000256" key="1">
    <source>
        <dbReference type="ARBA" id="ARBA00004141"/>
    </source>
</evidence>
<keyword evidence="4 5" id="KW-0472">Membrane</keyword>
<feature type="chain" id="PRO_5016730139" evidence="6">
    <location>
        <begin position="21"/>
        <end position="215"/>
    </location>
</feature>
<keyword evidence="3 5" id="KW-1133">Transmembrane helix</keyword>
<evidence type="ECO:0000256" key="6">
    <source>
        <dbReference type="SAM" id="SignalP"/>
    </source>
</evidence>
<dbReference type="GO" id="GO:0016020">
    <property type="term" value="C:membrane"/>
    <property type="evidence" value="ECO:0007669"/>
    <property type="project" value="UniProtKB-SubCell"/>
</dbReference>
<keyword evidence="9" id="KW-1185">Reference proteome</keyword>
<sequence length="215" mass="24530">MTYITLVPLILGVMITCASTHKSKKMNSTNNKNNNRLSDFAAGLIFAFISMIIFVSQNIFAKNILTVKRKDTLLKSKSNENVVEALRRAKQIYSPLQIDKITILFYCSCIGFLLDLPLFIYNEFSTRAIFSNLSIQTFLLILIHGVSHFIQAMLAFQLIGSLTPVNYSVANIMKRIVVILVALFWENRWSFNQVFGMSLTIFGLYSYDKWGKTKL</sequence>
<evidence type="ECO:0000256" key="3">
    <source>
        <dbReference type="ARBA" id="ARBA00022989"/>
    </source>
</evidence>
<feature type="signal peptide" evidence="6">
    <location>
        <begin position="1"/>
        <end position="20"/>
    </location>
</feature>
<dbReference type="VEuPathDB" id="FungiDB:SCODWIG_03782"/>
<feature type="transmembrane region" description="Helical" evidence="5">
    <location>
        <begin position="103"/>
        <end position="121"/>
    </location>
</feature>
<evidence type="ECO:0000256" key="4">
    <source>
        <dbReference type="ARBA" id="ARBA00023136"/>
    </source>
</evidence>
<dbReference type="AlphaFoldDB" id="A0A376BD19"/>
<protein>
    <submittedName>
        <fullName evidence="8">Related to Sly41p</fullName>
    </submittedName>
</protein>
<dbReference type="Proteomes" id="UP000262825">
    <property type="component" value="Unassembled WGS sequence"/>
</dbReference>
<feature type="domain" description="Sugar phosphate transporter" evidence="7">
    <location>
        <begin position="42"/>
        <end position="207"/>
    </location>
</feature>
<dbReference type="InterPro" id="IPR004853">
    <property type="entry name" value="Sugar_P_trans_dom"/>
</dbReference>
<gene>
    <name evidence="8" type="ORF">SCODWIG_03782</name>
</gene>
<proteinExistence type="predicted"/>
<keyword evidence="2 5" id="KW-0812">Transmembrane</keyword>
<accession>A0A376BD19</accession>
<dbReference type="InterPro" id="IPR050186">
    <property type="entry name" value="TPT_transporter"/>
</dbReference>
<organism evidence="8 9">
    <name type="scientific">Saccharomycodes ludwigii</name>
    <dbReference type="NCBI Taxonomy" id="36035"/>
    <lineage>
        <taxon>Eukaryota</taxon>
        <taxon>Fungi</taxon>
        <taxon>Dikarya</taxon>
        <taxon>Ascomycota</taxon>
        <taxon>Saccharomycotina</taxon>
        <taxon>Saccharomycetes</taxon>
        <taxon>Saccharomycodales</taxon>
        <taxon>Saccharomycodaceae</taxon>
        <taxon>Saccharomycodes</taxon>
    </lineage>
</organism>
<evidence type="ECO:0000256" key="2">
    <source>
        <dbReference type="ARBA" id="ARBA00022692"/>
    </source>
</evidence>
<comment type="subcellular location">
    <subcellularLocation>
        <location evidence="1">Membrane</location>
        <topology evidence="1">Multi-pass membrane protein</topology>
    </subcellularLocation>
</comment>
<feature type="transmembrane region" description="Helical" evidence="5">
    <location>
        <begin position="191"/>
        <end position="207"/>
    </location>
</feature>
<evidence type="ECO:0000313" key="9">
    <source>
        <dbReference type="Proteomes" id="UP000262825"/>
    </source>
</evidence>
<keyword evidence="6" id="KW-0732">Signal</keyword>
<dbReference type="EMBL" id="UFAJ01001065">
    <property type="protein sequence ID" value="SSD62020.1"/>
    <property type="molecule type" value="Genomic_DNA"/>
</dbReference>
<dbReference type="PANTHER" id="PTHR11132">
    <property type="entry name" value="SOLUTE CARRIER FAMILY 35"/>
    <property type="match status" value="1"/>
</dbReference>
<feature type="transmembrane region" description="Helical" evidence="5">
    <location>
        <begin position="133"/>
        <end position="156"/>
    </location>
</feature>
<reference evidence="9" key="1">
    <citation type="submission" date="2018-06" db="EMBL/GenBank/DDBJ databases">
        <authorList>
            <person name="Guldener U."/>
        </authorList>
    </citation>
    <scope>NUCLEOTIDE SEQUENCE [LARGE SCALE GENOMIC DNA]</scope>
    <source>
        <strain evidence="9">UTAD17</strain>
    </source>
</reference>
<name>A0A376BD19_9ASCO</name>
<feature type="transmembrane region" description="Helical" evidence="5">
    <location>
        <begin position="40"/>
        <end position="60"/>
    </location>
</feature>
<evidence type="ECO:0000313" key="8">
    <source>
        <dbReference type="EMBL" id="SSD62020.1"/>
    </source>
</evidence>